<dbReference type="Gene3D" id="3.90.550.10">
    <property type="entry name" value="Spore Coat Polysaccharide Biosynthesis Protein SpsA, Chain A"/>
    <property type="match status" value="1"/>
</dbReference>
<dbReference type="PANTHER" id="PTHR43179:SF12">
    <property type="entry name" value="GALACTOFURANOSYLTRANSFERASE GLFT2"/>
    <property type="match status" value="1"/>
</dbReference>
<evidence type="ECO:0000259" key="4">
    <source>
        <dbReference type="Pfam" id="PF00535"/>
    </source>
</evidence>
<dbReference type="GO" id="GO:0016757">
    <property type="term" value="F:glycosyltransferase activity"/>
    <property type="evidence" value="ECO:0007669"/>
    <property type="project" value="UniProtKB-KW"/>
</dbReference>
<keyword evidence="6" id="KW-1185">Reference proteome</keyword>
<keyword evidence="3" id="KW-0808">Transferase</keyword>
<organism evidence="5 6">
    <name type="scientific">Diacronema lutheri</name>
    <name type="common">Unicellular marine alga</name>
    <name type="synonym">Monochrysis lutheri</name>
    <dbReference type="NCBI Taxonomy" id="2081491"/>
    <lineage>
        <taxon>Eukaryota</taxon>
        <taxon>Haptista</taxon>
        <taxon>Haptophyta</taxon>
        <taxon>Pavlovophyceae</taxon>
        <taxon>Pavlovales</taxon>
        <taxon>Pavlovaceae</taxon>
        <taxon>Diacronema</taxon>
    </lineage>
</organism>
<evidence type="ECO:0000256" key="1">
    <source>
        <dbReference type="ARBA" id="ARBA00006739"/>
    </source>
</evidence>
<evidence type="ECO:0000313" key="6">
    <source>
        <dbReference type="Proteomes" id="UP000751190"/>
    </source>
</evidence>
<dbReference type="EMBL" id="JAGTXO010000019">
    <property type="protein sequence ID" value="KAG8462770.1"/>
    <property type="molecule type" value="Genomic_DNA"/>
</dbReference>
<dbReference type="AlphaFoldDB" id="A0A8J6CAM6"/>
<dbReference type="Pfam" id="PF00535">
    <property type="entry name" value="Glycos_transf_2"/>
    <property type="match status" value="1"/>
</dbReference>
<evidence type="ECO:0000313" key="5">
    <source>
        <dbReference type="EMBL" id="KAG8462770.1"/>
    </source>
</evidence>
<proteinExistence type="inferred from homology"/>
<reference evidence="5" key="1">
    <citation type="submission" date="2021-05" db="EMBL/GenBank/DDBJ databases">
        <title>The genome of the haptophyte Pavlova lutheri (Diacronema luteri, Pavlovales) - a model for lipid biosynthesis in eukaryotic algae.</title>
        <authorList>
            <person name="Hulatt C.J."/>
            <person name="Posewitz M.C."/>
        </authorList>
    </citation>
    <scope>NUCLEOTIDE SEQUENCE</scope>
    <source>
        <strain evidence="5">NIVA-4/92</strain>
    </source>
</reference>
<keyword evidence="2" id="KW-0328">Glycosyltransferase</keyword>
<dbReference type="PANTHER" id="PTHR43179">
    <property type="entry name" value="RHAMNOSYLTRANSFERASE WBBL"/>
    <property type="match status" value="1"/>
</dbReference>
<comment type="caution">
    <text evidence="5">The sequence shown here is derived from an EMBL/GenBank/DDBJ whole genome shotgun (WGS) entry which is preliminary data.</text>
</comment>
<sequence>MRVALLVPVTSRGTPCVGTNVRALLASVRETARPPSGDNLAILFGVDRGDPVCDPAANGALDLARMAREALPRAHVSLHLCAHPPGHICSIWRDLARRAFAKPCSADLAVLLGDDVRLVSVGWADALASAFEEVARERGVPLGFGCVAFADESFPSFPSFPVIHRVHAAWMPTIIPLSFVNQDADPFLFQIYRAFGAARIVTGARLCNTVGGAGAARYDKVRVAWNGRMLDEARDAAAQWLCWYPNQAPAERVGSHPSHPALALTLDVLVPTYRAPLAALERILALRVPEGMSTQFIVVCDRPGDADAEATMAALQAKHAHNAMVHLRTNQANIGAGPTRNRALDESAADWVLFLDDDVVPDDGILAAYARAIATHPSAFGLVGTAELPPAANARQAGVCLAGVSFFWSAARTFPLERELPWGVTANLCARRPHAVGELGAVRFGAHFPRTGGGEDIDFCLRLGSQMRSELPGAYGFVATPDARVVHPWWDGGEPSAAHFAGWAYGDGMLAQRFPEHAYVAWPNLAETLCALGLVTAAQLGVAMLATLGGGATLDARSAGAPHVSALLRACARSRMIVAAAVACVLADLGYDAWRELVARPCAECAHLPLRARARALPHGLLIRTASEAGRLRGHASRGALLTNVCRRFNWFAHMWHGARAVERADSLHRTVARATLCAAVLAVHAVHVREGVRDPSDG</sequence>
<dbReference type="InterPro" id="IPR001173">
    <property type="entry name" value="Glyco_trans_2-like"/>
</dbReference>
<dbReference type="SUPFAM" id="SSF53448">
    <property type="entry name" value="Nucleotide-diphospho-sugar transferases"/>
    <property type="match status" value="1"/>
</dbReference>
<accession>A0A8J6CAM6</accession>
<dbReference type="OMA" id="WARIETW"/>
<evidence type="ECO:0000256" key="3">
    <source>
        <dbReference type="ARBA" id="ARBA00022679"/>
    </source>
</evidence>
<name>A0A8J6CAM6_DIALT</name>
<dbReference type="CDD" id="cd00761">
    <property type="entry name" value="Glyco_tranf_GTA_type"/>
    <property type="match status" value="1"/>
</dbReference>
<dbReference type="InterPro" id="IPR029044">
    <property type="entry name" value="Nucleotide-diphossugar_trans"/>
</dbReference>
<dbReference type="Proteomes" id="UP000751190">
    <property type="component" value="Unassembled WGS sequence"/>
</dbReference>
<evidence type="ECO:0000256" key="2">
    <source>
        <dbReference type="ARBA" id="ARBA00022676"/>
    </source>
</evidence>
<protein>
    <recommendedName>
        <fullName evidence="4">Glycosyltransferase 2-like domain-containing protein</fullName>
    </recommendedName>
</protein>
<gene>
    <name evidence="5" type="ORF">KFE25_004746</name>
</gene>
<feature type="domain" description="Glycosyltransferase 2-like" evidence="4">
    <location>
        <begin position="268"/>
        <end position="378"/>
    </location>
</feature>
<comment type="similarity">
    <text evidence="1">Belongs to the glycosyltransferase 2 family.</text>
</comment>
<dbReference type="OrthoDB" id="331544at2759"/>